<keyword evidence="1" id="KW-1133">Transmembrane helix</keyword>
<reference evidence="2" key="1">
    <citation type="submission" date="2020-11" db="EMBL/GenBank/DDBJ databases">
        <title>Isolation and identification of active actinomycetes.</title>
        <authorList>
            <person name="Sun X."/>
        </authorList>
    </citation>
    <scope>NUCLEOTIDE SEQUENCE</scope>
    <source>
        <strain evidence="2">NEAU-A11</strain>
    </source>
</reference>
<dbReference type="EMBL" id="JADQTO010000017">
    <property type="protein sequence ID" value="MBG0565952.1"/>
    <property type="molecule type" value="Genomic_DNA"/>
</dbReference>
<keyword evidence="3" id="KW-1185">Reference proteome</keyword>
<feature type="transmembrane region" description="Helical" evidence="1">
    <location>
        <begin position="52"/>
        <end position="72"/>
    </location>
</feature>
<proteinExistence type="predicted"/>
<dbReference type="AlphaFoldDB" id="A0A931CDG3"/>
<dbReference type="InterPro" id="IPR045713">
    <property type="entry name" value="DUF6069"/>
</dbReference>
<dbReference type="Proteomes" id="UP000598146">
    <property type="component" value="Unassembled WGS sequence"/>
</dbReference>
<accession>A0A931CDG3</accession>
<name>A0A931CDG3_9ACTN</name>
<organism evidence="2 3">
    <name type="scientific">Actinoplanes aureus</name>
    <dbReference type="NCBI Taxonomy" id="2792083"/>
    <lineage>
        <taxon>Bacteria</taxon>
        <taxon>Bacillati</taxon>
        <taxon>Actinomycetota</taxon>
        <taxon>Actinomycetes</taxon>
        <taxon>Micromonosporales</taxon>
        <taxon>Micromonosporaceae</taxon>
        <taxon>Actinoplanes</taxon>
    </lineage>
</organism>
<feature type="transmembrane region" description="Helical" evidence="1">
    <location>
        <begin position="21"/>
        <end position="40"/>
    </location>
</feature>
<comment type="caution">
    <text evidence="2">The sequence shown here is derived from an EMBL/GenBank/DDBJ whole genome shotgun (WGS) entry which is preliminary data.</text>
</comment>
<keyword evidence="1" id="KW-0472">Membrane</keyword>
<dbReference type="Pfam" id="PF19545">
    <property type="entry name" value="DUF6069"/>
    <property type="match status" value="1"/>
</dbReference>
<keyword evidence="1" id="KW-0812">Transmembrane</keyword>
<evidence type="ECO:0000313" key="2">
    <source>
        <dbReference type="EMBL" id="MBG0565952.1"/>
    </source>
</evidence>
<gene>
    <name evidence="2" type="ORF">I4J89_31345</name>
</gene>
<feature type="transmembrane region" description="Helical" evidence="1">
    <location>
        <begin position="109"/>
        <end position="130"/>
    </location>
</feature>
<evidence type="ECO:0000256" key="1">
    <source>
        <dbReference type="SAM" id="Phobius"/>
    </source>
</evidence>
<evidence type="ECO:0000313" key="3">
    <source>
        <dbReference type="Proteomes" id="UP000598146"/>
    </source>
</evidence>
<sequence length="133" mass="13445">MTQQRTTPKPVRRVTLYRLRTVALAVAAAETVYLLARYGAGTDLALADGTTVGPAAVAVAAAVAGLAGWALLAVLERVTSRARLIWTVVAAAVFAVSLLGPLGGADAGAVLALSVLHSAVAGVLITGLPCRCR</sequence>
<protein>
    <submittedName>
        <fullName evidence="2">Uncharacterized protein</fullName>
    </submittedName>
</protein>
<feature type="transmembrane region" description="Helical" evidence="1">
    <location>
        <begin position="84"/>
        <end position="103"/>
    </location>
</feature>